<dbReference type="GO" id="GO:0008528">
    <property type="term" value="F:G protein-coupled peptide receptor activity"/>
    <property type="evidence" value="ECO:0007669"/>
    <property type="project" value="TreeGrafter"/>
</dbReference>
<dbReference type="Proteomes" id="UP000887561">
    <property type="component" value="Unplaced"/>
</dbReference>
<feature type="domain" description="G-protein coupled receptors family 1 profile" evidence="10">
    <location>
        <begin position="1"/>
        <end position="84"/>
    </location>
</feature>
<dbReference type="PANTHER" id="PTHR24230">
    <property type="entry name" value="G-PROTEIN COUPLED RECEPTOR"/>
    <property type="match status" value="1"/>
</dbReference>
<organism evidence="11 12">
    <name type="scientific">Meloidogyne javanica</name>
    <name type="common">Root-knot nematode worm</name>
    <dbReference type="NCBI Taxonomy" id="6303"/>
    <lineage>
        <taxon>Eukaryota</taxon>
        <taxon>Metazoa</taxon>
        <taxon>Ecdysozoa</taxon>
        <taxon>Nematoda</taxon>
        <taxon>Chromadorea</taxon>
        <taxon>Rhabditida</taxon>
        <taxon>Tylenchina</taxon>
        <taxon>Tylenchomorpha</taxon>
        <taxon>Tylenchoidea</taxon>
        <taxon>Meloidogynidae</taxon>
        <taxon>Meloidogyninae</taxon>
        <taxon>Meloidogyne</taxon>
        <taxon>Meloidogyne incognita group</taxon>
    </lineage>
</organism>
<feature type="transmembrane region" description="Helical" evidence="9">
    <location>
        <begin position="12"/>
        <end position="32"/>
    </location>
</feature>
<evidence type="ECO:0000256" key="1">
    <source>
        <dbReference type="ARBA" id="ARBA00004651"/>
    </source>
</evidence>
<keyword evidence="6 9" id="KW-0472">Membrane</keyword>
<keyword evidence="3 9" id="KW-0812">Transmembrane</keyword>
<evidence type="ECO:0000256" key="5">
    <source>
        <dbReference type="ARBA" id="ARBA00023040"/>
    </source>
</evidence>
<dbReference type="GO" id="GO:0007218">
    <property type="term" value="P:neuropeptide signaling pathway"/>
    <property type="evidence" value="ECO:0007669"/>
    <property type="project" value="TreeGrafter"/>
</dbReference>
<evidence type="ECO:0000313" key="12">
    <source>
        <dbReference type="WBParaSite" id="scaffold13070_cov217.g16674"/>
    </source>
</evidence>
<dbReference type="AlphaFoldDB" id="A0A915LK57"/>
<evidence type="ECO:0000256" key="7">
    <source>
        <dbReference type="ARBA" id="ARBA00023170"/>
    </source>
</evidence>
<evidence type="ECO:0000313" key="11">
    <source>
        <dbReference type="Proteomes" id="UP000887561"/>
    </source>
</evidence>
<evidence type="ECO:0000256" key="3">
    <source>
        <dbReference type="ARBA" id="ARBA00022692"/>
    </source>
</evidence>
<dbReference type="SUPFAM" id="SSF81321">
    <property type="entry name" value="Family A G protein-coupled receptor-like"/>
    <property type="match status" value="1"/>
</dbReference>
<evidence type="ECO:0000256" key="9">
    <source>
        <dbReference type="SAM" id="Phobius"/>
    </source>
</evidence>
<dbReference type="PROSITE" id="PS50262">
    <property type="entry name" value="G_PROTEIN_RECEP_F1_2"/>
    <property type="match status" value="1"/>
</dbReference>
<keyword evidence="2" id="KW-1003">Cell membrane</keyword>
<accession>A0A915LK57</accession>
<sequence>MNSFTLLKFNLAITDFAILLVHALGKLIWLLSYRWLFGDFGCRLYQFLSAFTYYSNSNVVVAIGIDRLKGLNTLSTSPNFFLVA</sequence>
<evidence type="ECO:0000256" key="6">
    <source>
        <dbReference type="ARBA" id="ARBA00023136"/>
    </source>
</evidence>
<dbReference type="WBParaSite" id="scaffold13070_cov217.g16674">
    <property type="protein sequence ID" value="scaffold13070_cov217.g16674"/>
    <property type="gene ID" value="scaffold13070_cov217.g16674"/>
</dbReference>
<name>A0A915LK57_MELJA</name>
<keyword evidence="11" id="KW-1185">Reference proteome</keyword>
<keyword evidence="4 9" id="KW-1133">Transmembrane helix</keyword>
<evidence type="ECO:0000256" key="2">
    <source>
        <dbReference type="ARBA" id="ARBA00022475"/>
    </source>
</evidence>
<dbReference type="InterPro" id="IPR000276">
    <property type="entry name" value="GPCR_Rhodpsn"/>
</dbReference>
<keyword evidence="7" id="KW-0675">Receptor</keyword>
<dbReference type="PANTHER" id="PTHR24230:SF154">
    <property type="entry name" value="G-PROTEIN COUPLED RECEPTORS FAMILY 1 PROFILE DOMAIN-CONTAINING PROTEIN"/>
    <property type="match status" value="1"/>
</dbReference>
<reference evidence="12" key="1">
    <citation type="submission" date="2022-11" db="UniProtKB">
        <authorList>
            <consortium name="WormBaseParasite"/>
        </authorList>
    </citation>
    <scope>IDENTIFICATION</scope>
</reference>
<keyword evidence="5" id="KW-0297">G-protein coupled receptor</keyword>
<evidence type="ECO:0000259" key="10">
    <source>
        <dbReference type="PROSITE" id="PS50262"/>
    </source>
</evidence>
<dbReference type="Gene3D" id="1.20.1070.10">
    <property type="entry name" value="Rhodopsin 7-helix transmembrane proteins"/>
    <property type="match status" value="1"/>
</dbReference>
<dbReference type="GO" id="GO:0005886">
    <property type="term" value="C:plasma membrane"/>
    <property type="evidence" value="ECO:0007669"/>
    <property type="project" value="UniProtKB-SubCell"/>
</dbReference>
<comment type="subcellular location">
    <subcellularLocation>
        <location evidence="1">Cell membrane</location>
        <topology evidence="1">Multi-pass membrane protein</topology>
    </subcellularLocation>
</comment>
<evidence type="ECO:0000256" key="4">
    <source>
        <dbReference type="ARBA" id="ARBA00022989"/>
    </source>
</evidence>
<keyword evidence="8" id="KW-0807">Transducer</keyword>
<dbReference type="InterPro" id="IPR017452">
    <property type="entry name" value="GPCR_Rhodpsn_7TM"/>
</dbReference>
<protein>
    <submittedName>
        <fullName evidence="12">G-protein coupled receptors family 1 profile domain-containing protein</fullName>
    </submittedName>
</protein>
<proteinExistence type="predicted"/>
<evidence type="ECO:0000256" key="8">
    <source>
        <dbReference type="ARBA" id="ARBA00023224"/>
    </source>
</evidence>
<dbReference type="Pfam" id="PF00001">
    <property type="entry name" value="7tm_1"/>
    <property type="match status" value="1"/>
</dbReference>